<feature type="compositionally biased region" description="Basic and acidic residues" evidence="1">
    <location>
        <begin position="261"/>
        <end position="272"/>
    </location>
</feature>
<name>A0A034V1M2_BACDO</name>
<feature type="domain" description="DUF4739" evidence="2">
    <location>
        <begin position="1"/>
        <end position="108"/>
    </location>
</feature>
<evidence type="ECO:0000256" key="1">
    <source>
        <dbReference type="SAM" id="MobiDB-lite"/>
    </source>
</evidence>
<dbReference type="Pfam" id="PF15893">
    <property type="entry name" value="DUF4739"/>
    <property type="match status" value="1"/>
</dbReference>
<feature type="region of interest" description="Disordered" evidence="1">
    <location>
        <begin position="164"/>
        <end position="195"/>
    </location>
</feature>
<dbReference type="InterPro" id="IPR031764">
    <property type="entry name" value="DUF4739"/>
</dbReference>
<dbReference type="AlphaFoldDB" id="A0A034V1M2"/>
<protein>
    <recommendedName>
        <fullName evidence="2">DUF4739 domain-containing protein</fullName>
    </recommendedName>
</protein>
<proteinExistence type="predicted"/>
<evidence type="ECO:0000259" key="2">
    <source>
        <dbReference type="Pfam" id="PF15893"/>
    </source>
</evidence>
<evidence type="ECO:0000313" key="3">
    <source>
        <dbReference type="EMBL" id="JAC36409.1"/>
    </source>
</evidence>
<feature type="compositionally biased region" description="Polar residues" evidence="1">
    <location>
        <begin position="339"/>
        <end position="361"/>
    </location>
</feature>
<organism evidence="3">
    <name type="scientific">Bactrocera dorsalis</name>
    <name type="common">Oriental fruit fly</name>
    <name type="synonym">Dacus dorsalis</name>
    <dbReference type="NCBI Taxonomy" id="27457"/>
    <lineage>
        <taxon>Eukaryota</taxon>
        <taxon>Metazoa</taxon>
        <taxon>Ecdysozoa</taxon>
        <taxon>Arthropoda</taxon>
        <taxon>Hexapoda</taxon>
        <taxon>Insecta</taxon>
        <taxon>Pterygota</taxon>
        <taxon>Neoptera</taxon>
        <taxon>Endopterygota</taxon>
        <taxon>Diptera</taxon>
        <taxon>Brachycera</taxon>
        <taxon>Muscomorpha</taxon>
        <taxon>Tephritoidea</taxon>
        <taxon>Tephritidae</taxon>
        <taxon>Bactrocera</taxon>
        <taxon>Bactrocera</taxon>
    </lineage>
</organism>
<dbReference type="EMBL" id="GAKP01022535">
    <property type="protein sequence ID" value="JAC36417.1"/>
    <property type="molecule type" value="Transcribed_RNA"/>
</dbReference>
<feature type="compositionally biased region" description="Low complexity" evidence="1">
    <location>
        <begin position="318"/>
        <end position="329"/>
    </location>
</feature>
<dbReference type="EMBL" id="GAKP01022543">
    <property type="protein sequence ID" value="JAC36409.1"/>
    <property type="molecule type" value="Transcribed_RNA"/>
</dbReference>
<feature type="compositionally biased region" description="Polar residues" evidence="1">
    <location>
        <begin position="169"/>
        <end position="179"/>
    </location>
</feature>
<dbReference type="OrthoDB" id="1939715at2759"/>
<sequence length="604" mass="64945">MHNNMPSLPDLTLNLRVPYNDFAHNAKDNADNGAMDVELQGDKATRATTPRTESAGNLTATSSSYNFTKNIVVKSTPTKTVAPDESNKGDLLVRSPFINVLRKPTSTTSLEEKPLVVTVSAANSNRKSVEQINAPKASPISLVTVVPPAAEVLKAEQQLRPKVLHLRDSNASLDTSTSTDDPKLTPTTAAVPLREKSKLKSNVAVANVRNSMDVLAANAKDVERKSAPAPVVQSAKAQSVKTTRRSTSLLDSSPAHSQSGNEERGGAVKLHESTSGSSTPNDDGVPEFMRIQLNRVDPARIAKSANVVLAKNVRELQTPTQQQQQQQKQNVELQKSKSDTNTVTTSVGRQQPSSQHRTSISEMDKAKLAAGASEKQNAVVSGGSTLLLDGAPVNTIIFENTNYKQQAQAAQLKRSSESLSSAVSSGVSVSAVETLSTALSQMSFAKGNDTTVPGGGVVVSAAGDYDKDMKLGFTFGDATETYVSAVPNKSPNDNESKVVSVVAQQVAVTAVGQQQHQQVQQQQQQAQNIISTADLNMKIASVKKVWESVAPMTSEASSSALQHQQVAHQQQQQAQQQVQQQLQHQQQQQQQMMFNQQQNFQQRF</sequence>
<reference evidence="3" key="1">
    <citation type="journal article" date="2014" name="BMC Genomics">
        <title>Characterizing the developmental transcriptome of the oriental fruit fly, Bactrocera dorsalis (Diptera: Tephritidae) through comparative genomic analysis with Drosophila melanogaster utilizing modENCODE datasets.</title>
        <authorList>
            <person name="Geib S.M."/>
            <person name="Calla B."/>
            <person name="Hall B."/>
            <person name="Hou S."/>
            <person name="Manoukis N.C."/>
        </authorList>
    </citation>
    <scope>NUCLEOTIDE SEQUENCE</scope>
    <source>
        <strain evidence="3">Punador</strain>
    </source>
</reference>
<feature type="region of interest" description="Disordered" evidence="1">
    <location>
        <begin position="222"/>
        <end position="286"/>
    </location>
</feature>
<feature type="region of interest" description="Disordered" evidence="1">
    <location>
        <begin position="318"/>
        <end position="362"/>
    </location>
</feature>
<accession>A0A034V1M2</accession>